<name>A0ABQ5CVT0_9ASTR</name>
<evidence type="ECO:0000313" key="2">
    <source>
        <dbReference type="Proteomes" id="UP001151760"/>
    </source>
</evidence>
<comment type="caution">
    <text evidence="1">The sequence shown here is derived from an EMBL/GenBank/DDBJ whole genome shotgun (WGS) entry which is preliminary data.</text>
</comment>
<accession>A0ABQ5CVT0</accession>
<dbReference type="EMBL" id="BQNB010014608">
    <property type="protein sequence ID" value="GJT30242.1"/>
    <property type="molecule type" value="Genomic_DNA"/>
</dbReference>
<sequence>MEENVHVTFDEMMIAISQSSTKGDAINFNENRSFLDDEFLEPRSKVTQCTSNIEYFSYIPSYENTTPTDSPILQDSVSPKEPPKFTIANDHPASITFHLNQLII</sequence>
<evidence type="ECO:0000313" key="1">
    <source>
        <dbReference type="EMBL" id="GJT30242.1"/>
    </source>
</evidence>
<protein>
    <submittedName>
        <fullName evidence="1">Uncharacterized protein</fullName>
    </submittedName>
</protein>
<reference evidence="1" key="2">
    <citation type="submission" date="2022-01" db="EMBL/GenBank/DDBJ databases">
        <authorList>
            <person name="Yamashiro T."/>
            <person name="Shiraishi A."/>
            <person name="Satake H."/>
            <person name="Nakayama K."/>
        </authorList>
    </citation>
    <scope>NUCLEOTIDE SEQUENCE</scope>
</reference>
<organism evidence="1 2">
    <name type="scientific">Tanacetum coccineum</name>
    <dbReference type="NCBI Taxonomy" id="301880"/>
    <lineage>
        <taxon>Eukaryota</taxon>
        <taxon>Viridiplantae</taxon>
        <taxon>Streptophyta</taxon>
        <taxon>Embryophyta</taxon>
        <taxon>Tracheophyta</taxon>
        <taxon>Spermatophyta</taxon>
        <taxon>Magnoliopsida</taxon>
        <taxon>eudicotyledons</taxon>
        <taxon>Gunneridae</taxon>
        <taxon>Pentapetalae</taxon>
        <taxon>asterids</taxon>
        <taxon>campanulids</taxon>
        <taxon>Asterales</taxon>
        <taxon>Asteraceae</taxon>
        <taxon>Asteroideae</taxon>
        <taxon>Anthemideae</taxon>
        <taxon>Anthemidinae</taxon>
        <taxon>Tanacetum</taxon>
    </lineage>
</organism>
<proteinExistence type="predicted"/>
<reference evidence="1" key="1">
    <citation type="journal article" date="2022" name="Int. J. Mol. Sci.">
        <title>Draft Genome of Tanacetum Coccineum: Genomic Comparison of Closely Related Tanacetum-Family Plants.</title>
        <authorList>
            <person name="Yamashiro T."/>
            <person name="Shiraishi A."/>
            <person name="Nakayama K."/>
            <person name="Satake H."/>
        </authorList>
    </citation>
    <scope>NUCLEOTIDE SEQUENCE</scope>
</reference>
<gene>
    <name evidence="1" type="ORF">Tco_0910517</name>
</gene>
<dbReference type="Proteomes" id="UP001151760">
    <property type="component" value="Unassembled WGS sequence"/>
</dbReference>
<keyword evidence="2" id="KW-1185">Reference proteome</keyword>